<dbReference type="Proteomes" id="UP000053328">
    <property type="component" value="Unassembled WGS sequence"/>
</dbReference>
<keyword evidence="2" id="KW-0812">Transmembrane</keyword>
<sequence>MGDHHDHHHHMPSIKHTHQPRNAATNLAPLYLLMLVVGGIILVTKPLLVLLVILLVGYGRVYHVEPAKKSRTPWWSPSPSHHHETTPGYVIQLGPQHQGKQHHDNLSLRDLGFGKNLKGLDSHFGGGGEKKKARFSM</sequence>
<name>A0A0D1ZTQ9_9EURO</name>
<protein>
    <submittedName>
        <fullName evidence="3">Uncharacterized protein</fullName>
    </submittedName>
</protein>
<evidence type="ECO:0000313" key="4">
    <source>
        <dbReference type="Proteomes" id="UP000053328"/>
    </source>
</evidence>
<proteinExistence type="predicted"/>
<keyword evidence="2" id="KW-1133">Transmembrane helix</keyword>
<evidence type="ECO:0000256" key="2">
    <source>
        <dbReference type="SAM" id="Phobius"/>
    </source>
</evidence>
<dbReference type="EMBL" id="KN847495">
    <property type="protein sequence ID" value="KIW16157.1"/>
    <property type="molecule type" value="Genomic_DNA"/>
</dbReference>
<feature type="transmembrane region" description="Helical" evidence="2">
    <location>
        <begin position="30"/>
        <end position="58"/>
    </location>
</feature>
<reference evidence="3 4" key="1">
    <citation type="submission" date="2015-01" db="EMBL/GenBank/DDBJ databases">
        <title>The Genome Sequence of Exophiala spinifera CBS89968.</title>
        <authorList>
            <consortium name="The Broad Institute Genomics Platform"/>
            <person name="Cuomo C."/>
            <person name="de Hoog S."/>
            <person name="Gorbushina A."/>
            <person name="Stielow B."/>
            <person name="Teixiera M."/>
            <person name="Abouelleil A."/>
            <person name="Chapman S.B."/>
            <person name="Priest M."/>
            <person name="Young S.K."/>
            <person name="Wortman J."/>
            <person name="Nusbaum C."/>
            <person name="Birren B."/>
        </authorList>
    </citation>
    <scope>NUCLEOTIDE SEQUENCE [LARGE SCALE GENOMIC DNA]</scope>
    <source>
        <strain evidence="3 4">CBS 89968</strain>
    </source>
</reference>
<accession>A0A0D1ZTQ9</accession>
<feature type="region of interest" description="Disordered" evidence="1">
    <location>
        <begin position="1"/>
        <end position="20"/>
    </location>
</feature>
<dbReference type="RefSeq" id="XP_016236373.1">
    <property type="nucleotide sequence ID" value="XM_016380546.1"/>
</dbReference>
<dbReference type="VEuPathDB" id="FungiDB:PV08_06208"/>
<dbReference type="GeneID" id="27333291"/>
<evidence type="ECO:0000313" key="3">
    <source>
        <dbReference type="EMBL" id="KIW16157.1"/>
    </source>
</evidence>
<evidence type="ECO:0000256" key="1">
    <source>
        <dbReference type="SAM" id="MobiDB-lite"/>
    </source>
</evidence>
<dbReference type="AlphaFoldDB" id="A0A0D1ZTQ9"/>
<gene>
    <name evidence="3" type="ORF">PV08_06208</name>
</gene>
<keyword evidence="4" id="KW-1185">Reference proteome</keyword>
<keyword evidence="2" id="KW-0472">Membrane</keyword>
<dbReference type="OrthoDB" id="10604997at2759"/>
<dbReference type="HOGENOM" id="CLU_1981641_0_0_1"/>
<organism evidence="3 4">
    <name type="scientific">Exophiala spinifera</name>
    <dbReference type="NCBI Taxonomy" id="91928"/>
    <lineage>
        <taxon>Eukaryota</taxon>
        <taxon>Fungi</taxon>
        <taxon>Dikarya</taxon>
        <taxon>Ascomycota</taxon>
        <taxon>Pezizomycotina</taxon>
        <taxon>Eurotiomycetes</taxon>
        <taxon>Chaetothyriomycetidae</taxon>
        <taxon>Chaetothyriales</taxon>
        <taxon>Herpotrichiellaceae</taxon>
        <taxon>Exophiala</taxon>
    </lineage>
</organism>
<feature type="compositionally biased region" description="Basic residues" evidence="1">
    <location>
        <begin position="1"/>
        <end position="19"/>
    </location>
</feature>